<comment type="caution">
    <text evidence="2">The sequence shown here is derived from an EMBL/GenBank/DDBJ whole genome shotgun (WGS) entry which is preliminary data.</text>
</comment>
<sequence length="103" mass="9537">MGADRAGADEPAEAGAGPDRTGPGGDACGGPGCAVDDGDGEVSGDRSQGAGTTPLPSSEPDCGAVGGVAGPGALGEGPAAESGTSSVATDPNYPFGRFGSTNQ</sequence>
<evidence type="ECO:0000313" key="2">
    <source>
        <dbReference type="EMBL" id="GAA3948748.1"/>
    </source>
</evidence>
<gene>
    <name evidence="2" type="ORF">GCM10022231_02610</name>
</gene>
<feature type="region of interest" description="Disordered" evidence="1">
    <location>
        <begin position="1"/>
        <end position="103"/>
    </location>
</feature>
<keyword evidence="3" id="KW-1185">Reference proteome</keyword>
<evidence type="ECO:0000313" key="3">
    <source>
        <dbReference type="Proteomes" id="UP001418444"/>
    </source>
</evidence>
<dbReference type="Proteomes" id="UP001418444">
    <property type="component" value="Unassembled WGS sequence"/>
</dbReference>
<organism evidence="2 3">
    <name type="scientific">Gordonia caeni</name>
    <dbReference type="NCBI Taxonomy" id="1007097"/>
    <lineage>
        <taxon>Bacteria</taxon>
        <taxon>Bacillati</taxon>
        <taxon>Actinomycetota</taxon>
        <taxon>Actinomycetes</taxon>
        <taxon>Mycobacteriales</taxon>
        <taxon>Gordoniaceae</taxon>
        <taxon>Gordonia</taxon>
    </lineage>
</organism>
<feature type="compositionally biased region" description="Gly residues" evidence="1">
    <location>
        <begin position="22"/>
        <end position="32"/>
    </location>
</feature>
<feature type="compositionally biased region" description="Gly residues" evidence="1">
    <location>
        <begin position="64"/>
        <end position="75"/>
    </location>
</feature>
<evidence type="ECO:0000256" key="1">
    <source>
        <dbReference type="SAM" id="MobiDB-lite"/>
    </source>
</evidence>
<reference evidence="3" key="1">
    <citation type="journal article" date="2019" name="Int. J. Syst. Evol. Microbiol.">
        <title>The Global Catalogue of Microorganisms (GCM) 10K type strain sequencing project: providing services to taxonomists for standard genome sequencing and annotation.</title>
        <authorList>
            <consortium name="The Broad Institute Genomics Platform"/>
            <consortium name="The Broad Institute Genome Sequencing Center for Infectious Disease"/>
            <person name="Wu L."/>
            <person name="Ma J."/>
        </authorList>
    </citation>
    <scope>NUCLEOTIDE SEQUENCE [LARGE SCALE GENOMIC DNA]</scope>
    <source>
        <strain evidence="3">JCM 16923</strain>
    </source>
</reference>
<feature type="compositionally biased region" description="Polar residues" evidence="1">
    <location>
        <begin position="45"/>
        <end position="56"/>
    </location>
</feature>
<dbReference type="EMBL" id="BAAAZW010000001">
    <property type="protein sequence ID" value="GAA3948748.1"/>
    <property type="molecule type" value="Genomic_DNA"/>
</dbReference>
<proteinExistence type="predicted"/>
<accession>A0ABP7NLT6</accession>
<name>A0ABP7NLT6_9ACTN</name>
<protein>
    <submittedName>
        <fullName evidence="2">Uncharacterized protein</fullName>
    </submittedName>
</protein>